<feature type="coiled-coil region" evidence="7">
    <location>
        <begin position="357"/>
        <end position="407"/>
    </location>
</feature>
<dbReference type="Pfam" id="PF16312">
    <property type="entry name" value="Oberon_cc"/>
    <property type="match status" value="1"/>
</dbReference>
<dbReference type="SMART" id="SM00249">
    <property type="entry name" value="PHD"/>
    <property type="match status" value="1"/>
</dbReference>
<dbReference type="Proteomes" id="UP000886520">
    <property type="component" value="Chromosome 6"/>
</dbReference>
<sequence length="503" mass="57106">MNHTESDKDKNTSGITEHATEPTMVHLVERSNYPALIDIAVEPVSVIVDWMCGKPDELSEDLKAELREILNGNGGVQHREEFALLQKSILSRSDLTSESLALANRAQLEILVAIKTGIQAFLLPDISLTQSALIEVFLCKRCRNMACQNLLPGDECKCEVCCTKSGFCNGCMCTICSKFDFDVNTCHWIGCDVCFHWTHTDCAIRVGRIAMGTLLKGADRLPEMLFECTACKHTSELLGWAKDAFHTCAGKWEKEALMKEFDCVRRIFHGSKDSKGRRLFWKLEELLGRLKGGLDTRTACNEIQQLFAELEKDDKEACESQYTNLIEPHEACARIAEVVDEAVMKIEVVADEKVRALKRAHITLEACDKELEEKRLELQEMQMEREKRKLEVEVLEMKMKLRVAEAEIFQARADDARRKAEVLRHLVAEKGSEAGEDQSKYVKLRLDEVEAKRRDLLAQIQLQEHFQRQLDPSQMLMVSRIQDVLKQVSQKGSVESRELPSAC</sequence>
<dbReference type="GO" id="GO:0008270">
    <property type="term" value="F:zinc ion binding"/>
    <property type="evidence" value="ECO:0007669"/>
    <property type="project" value="UniProtKB-KW"/>
</dbReference>
<evidence type="ECO:0000256" key="6">
    <source>
        <dbReference type="ARBA" id="ARBA00023242"/>
    </source>
</evidence>
<dbReference type="InterPro" id="IPR004082">
    <property type="entry name" value="OBERON"/>
</dbReference>
<dbReference type="OrthoDB" id="1892623at2759"/>
<evidence type="ECO:0000259" key="9">
    <source>
        <dbReference type="SMART" id="SM00249"/>
    </source>
</evidence>
<dbReference type="CDD" id="cd15612">
    <property type="entry name" value="PHD_OBE1_like"/>
    <property type="match status" value="1"/>
</dbReference>
<keyword evidence="2" id="KW-0479">Metal-binding</keyword>
<feature type="domain" description="Zinc finger PHD-type" evidence="9">
    <location>
        <begin position="172"/>
        <end position="232"/>
    </location>
</feature>
<dbReference type="InterPro" id="IPR032881">
    <property type="entry name" value="Oberon-like_PHD"/>
</dbReference>
<dbReference type="InterPro" id="IPR032535">
    <property type="entry name" value="Oberon_CC"/>
</dbReference>
<gene>
    <name evidence="10" type="ORF">GOP47_0006418</name>
</gene>
<evidence type="ECO:0000256" key="7">
    <source>
        <dbReference type="SAM" id="Coils"/>
    </source>
</evidence>
<dbReference type="AlphaFoldDB" id="A0A9D4V4C6"/>
<organism evidence="10 11">
    <name type="scientific">Adiantum capillus-veneris</name>
    <name type="common">Maidenhair fern</name>
    <dbReference type="NCBI Taxonomy" id="13818"/>
    <lineage>
        <taxon>Eukaryota</taxon>
        <taxon>Viridiplantae</taxon>
        <taxon>Streptophyta</taxon>
        <taxon>Embryophyta</taxon>
        <taxon>Tracheophyta</taxon>
        <taxon>Polypodiopsida</taxon>
        <taxon>Polypodiidae</taxon>
        <taxon>Polypodiales</taxon>
        <taxon>Pteridineae</taxon>
        <taxon>Pteridaceae</taxon>
        <taxon>Vittarioideae</taxon>
        <taxon>Adiantum</taxon>
    </lineage>
</organism>
<dbReference type="GO" id="GO:0010468">
    <property type="term" value="P:regulation of gene expression"/>
    <property type="evidence" value="ECO:0007669"/>
    <property type="project" value="TreeGrafter"/>
</dbReference>
<evidence type="ECO:0000313" key="10">
    <source>
        <dbReference type="EMBL" id="KAI5078747.1"/>
    </source>
</evidence>
<proteinExistence type="predicted"/>
<dbReference type="InterPro" id="IPR001965">
    <property type="entry name" value="Znf_PHD"/>
</dbReference>
<dbReference type="PRINTS" id="PR01544">
    <property type="entry name" value="ARATH130DUF"/>
</dbReference>
<dbReference type="GO" id="GO:0005634">
    <property type="term" value="C:nucleus"/>
    <property type="evidence" value="ECO:0007669"/>
    <property type="project" value="UniProtKB-SubCell"/>
</dbReference>
<keyword evidence="11" id="KW-1185">Reference proteome</keyword>
<evidence type="ECO:0000256" key="5">
    <source>
        <dbReference type="ARBA" id="ARBA00023054"/>
    </source>
</evidence>
<evidence type="ECO:0000256" key="3">
    <source>
        <dbReference type="ARBA" id="ARBA00022771"/>
    </source>
</evidence>
<evidence type="ECO:0000256" key="1">
    <source>
        <dbReference type="ARBA" id="ARBA00004123"/>
    </source>
</evidence>
<dbReference type="PANTHER" id="PTHR21736">
    <property type="entry name" value="VERNALIZATION-INSENSITIVE PROTEIN 3"/>
    <property type="match status" value="1"/>
</dbReference>
<dbReference type="EMBL" id="JABFUD020000006">
    <property type="protein sequence ID" value="KAI5078747.1"/>
    <property type="molecule type" value="Genomic_DNA"/>
</dbReference>
<evidence type="ECO:0000256" key="8">
    <source>
        <dbReference type="SAM" id="MobiDB-lite"/>
    </source>
</evidence>
<protein>
    <recommendedName>
        <fullName evidence="9">Zinc finger PHD-type domain-containing protein</fullName>
    </recommendedName>
</protein>
<dbReference type="GO" id="GO:0010492">
    <property type="term" value="P:maintenance of shoot apical meristem identity"/>
    <property type="evidence" value="ECO:0007669"/>
    <property type="project" value="TreeGrafter"/>
</dbReference>
<keyword evidence="3" id="KW-0863">Zinc-finger</keyword>
<evidence type="ECO:0000256" key="4">
    <source>
        <dbReference type="ARBA" id="ARBA00022833"/>
    </source>
</evidence>
<dbReference type="GO" id="GO:0010078">
    <property type="term" value="P:maintenance of root meristem identity"/>
    <property type="evidence" value="ECO:0007669"/>
    <property type="project" value="TreeGrafter"/>
</dbReference>
<evidence type="ECO:0000256" key="2">
    <source>
        <dbReference type="ARBA" id="ARBA00022723"/>
    </source>
</evidence>
<accession>A0A9D4V4C6</accession>
<feature type="region of interest" description="Disordered" evidence="8">
    <location>
        <begin position="1"/>
        <end position="21"/>
    </location>
</feature>
<dbReference type="Pfam" id="PF07227">
    <property type="entry name" value="PHD_Oberon"/>
    <property type="match status" value="1"/>
</dbReference>
<dbReference type="PANTHER" id="PTHR21736:SF37">
    <property type="entry name" value="PROTEIN OBERON 2"/>
    <property type="match status" value="1"/>
</dbReference>
<evidence type="ECO:0000313" key="11">
    <source>
        <dbReference type="Proteomes" id="UP000886520"/>
    </source>
</evidence>
<comment type="caution">
    <text evidence="10">The sequence shown here is derived from an EMBL/GenBank/DDBJ whole genome shotgun (WGS) entry which is preliminary data.</text>
</comment>
<name>A0A9D4V4C6_ADICA</name>
<feature type="compositionally biased region" description="Basic and acidic residues" evidence="8">
    <location>
        <begin position="1"/>
        <end position="11"/>
    </location>
</feature>
<keyword evidence="4" id="KW-0862">Zinc</keyword>
<keyword evidence="5 7" id="KW-0175">Coiled coil</keyword>
<comment type="subcellular location">
    <subcellularLocation>
        <location evidence="1">Nucleus</location>
    </subcellularLocation>
</comment>
<dbReference type="PIRSF" id="PIRSF025218">
    <property type="entry name" value="DUF1423_pln"/>
    <property type="match status" value="1"/>
</dbReference>
<reference evidence="10" key="1">
    <citation type="submission" date="2021-01" db="EMBL/GenBank/DDBJ databases">
        <title>Adiantum capillus-veneris genome.</title>
        <authorList>
            <person name="Fang Y."/>
            <person name="Liao Q."/>
        </authorList>
    </citation>
    <scope>NUCLEOTIDE SEQUENCE</scope>
    <source>
        <strain evidence="10">H3</strain>
        <tissue evidence="10">Leaf</tissue>
    </source>
</reference>
<keyword evidence="6" id="KW-0539">Nucleus</keyword>
<dbReference type="InterPro" id="IPR047578">
    <property type="entry name" value="OBE1-like_PHD"/>
</dbReference>